<evidence type="ECO:0000256" key="7">
    <source>
        <dbReference type="ARBA" id="ARBA00023316"/>
    </source>
</evidence>
<dbReference type="PANTHER" id="PTHR31375">
    <property type="match status" value="1"/>
</dbReference>
<dbReference type="Pfam" id="PF00295">
    <property type="entry name" value="Glyco_hydro_28"/>
    <property type="match status" value="1"/>
</dbReference>
<evidence type="ECO:0000256" key="1">
    <source>
        <dbReference type="ARBA" id="ARBA00004191"/>
    </source>
</evidence>
<sequence>MGSSSIHGAICLLFLLAAVAEAQWHVWNVKKYGAKGDGQSDISQAMMSAWKEACASPSPAAVVIPPGNYMAGPVKFIGPCKAPMMVQVQGVVKAPADPNKFKQDGWVVFQYVDHLTVSGGGTFDGQGTTTWSKYSCGRTGKCPVLPINLRFDFVTNSVIRDIHSLNSKSFHVNVMGCKNVTFQHLTITAPENSPNTDGIHMGRATGINITDVKIGTGDDCISIGPGSRSVTINKVTCGPGHGISVGSLGRYQNEEDVVGINVRNCTLTNTMNGVRIKTWPASPNGFASDMHFDNIIMNKVSNPILIDQEYCPWNQCKQQVPSRVKISQVSFRNIRGTSATQLAVKLVCSKGMPCQNVEVGNINLQYIGKEGPVTSHCANVKPILTGKQIPAIV</sequence>
<dbReference type="GO" id="GO:0004650">
    <property type="term" value="F:polygalacturonase activity"/>
    <property type="evidence" value="ECO:0007669"/>
    <property type="project" value="InterPro"/>
</dbReference>
<dbReference type="SMART" id="SM00710">
    <property type="entry name" value="PbH1"/>
    <property type="match status" value="4"/>
</dbReference>
<dbReference type="InterPro" id="IPR000743">
    <property type="entry name" value="Glyco_hydro_28"/>
</dbReference>
<dbReference type="InterPro" id="IPR012334">
    <property type="entry name" value="Pectin_lyas_fold"/>
</dbReference>
<evidence type="ECO:0008006" key="13">
    <source>
        <dbReference type="Google" id="ProtNLM"/>
    </source>
</evidence>
<feature type="active site" evidence="8">
    <location>
        <position position="241"/>
    </location>
</feature>
<dbReference type="EMBL" id="JABCRI010000017">
    <property type="protein sequence ID" value="KAF8391648.1"/>
    <property type="molecule type" value="Genomic_DNA"/>
</dbReference>
<dbReference type="InterPro" id="IPR006626">
    <property type="entry name" value="PbH1"/>
</dbReference>
<gene>
    <name evidence="11" type="ORF">HHK36_023955</name>
</gene>
<comment type="caution">
    <text evidence="11">The sequence shown here is derived from an EMBL/GenBank/DDBJ whole genome shotgun (WGS) entry which is preliminary data.</text>
</comment>
<dbReference type="GO" id="GO:0005975">
    <property type="term" value="P:carbohydrate metabolic process"/>
    <property type="evidence" value="ECO:0007669"/>
    <property type="project" value="InterPro"/>
</dbReference>
<feature type="signal peptide" evidence="10">
    <location>
        <begin position="1"/>
        <end position="22"/>
    </location>
</feature>
<organism evidence="11 12">
    <name type="scientific">Tetracentron sinense</name>
    <name type="common">Spur-leaf</name>
    <dbReference type="NCBI Taxonomy" id="13715"/>
    <lineage>
        <taxon>Eukaryota</taxon>
        <taxon>Viridiplantae</taxon>
        <taxon>Streptophyta</taxon>
        <taxon>Embryophyta</taxon>
        <taxon>Tracheophyta</taxon>
        <taxon>Spermatophyta</taxon>
        <taxon>Magnoliopsida</taxon>
        <taxon>Trochodendrales</taxon>
        <taxon>Trochodendraceae</taxon>
        <taxon>Tetracentron</taxon>
    </lineage>
</organism>
<keyword evidence="10" id="KW-0732">Signal</keyword>
<protein>
    <recommendedName>
        <fullName evidence="13">Polygalacturonase</fullName>
    </recommendedName>
</protein>
<dbReference type="OMA" id="WHTFVAY"/>
<name>A0A835D5V8_TETSI</name>
<comment type="subcellular location">
    <subcellularLocation>
        <location evidence="1">Secreted</location>
        <location evidence="1">Cell wall</location>
    </subcellularLocation>
</comment>
<keyword evidence="5 9" id="KW-0378">Hydrolase</keyword>
<evidence type="ECO:0000256" key="9">
    <source>
        <dbReference type="RuleBase" id="RU361169"/>
    </source>
</evidence>
<dbReference type="AlphaFoldDB" id="A0A835D5V8"/>
<dbReference type="Proteomes" id="UP000655225">
    <property type="component" value="Unassembled WGS sequence"/>
</dbReference>
<dbReference type="GO" id="GO:0071555">
    <property type="term" value="P:cell wall organization"/>
    <property type="evidence" value="ECO:0007669"/>
    <property type="project" value="UniProtKB-KW"/>
</dbReference>
<dbReference type="FunFam" id="2.160.20.10:FF:000004">
    <property type="entry name" value="Pectin lyase-like superfamily protein"/>
    <property type="match status" value="1"/>
</dbReference>
<evidence type="ECO:0000256" key="4">
    <source>
        <dbReference type="ARBA" id="ARBA00022525"/>
    </source>
</evidence>
<keyword evidence="4" id="KW-0964">Secreted</keyword>
<dbReference type="OrthoDB" id="187139at2759"/>
<feature type="chain" id="PRO_5032916168" description="Polygalacturonase" evidence="10">
    <location>
        <begin position="23"/>
        <end position="393"/>
    </location>
</feature>
<evidence type="ECO:0000256" key="3">
    <source>
        <dbReference type="ARBA" id="ARBA00022512"/>
    </source>
</evidence>
<evidence type="ECO:0000256" key="10">
    <source>
        <dbReference type="SAM" id="SignalP"/>
    </source>
</evidence>
<evidence type="ECO:0000256" key="6">
    <source>
        <dbReference type="ARBA" id="ARBA00023295"/>
    </source>
</evidence>
<evidence type="ECO:0000256" key="2">
    <source>
        <dbReference type="ARBA" id="ARBA00008834"/>
    </source>
</evidence>
<evidence type="ECO:0000256" key="5">
    <source>
        <dbReference type="ARBA" id="ARBA00022801"/>
    </source>
</evidence>
<accession>A0A835D5V8</accession>
<dbReference type="SUPFAM" id="SSF51126">
    <property type="entry name" value="Pectin lyase-like"/>
    <property type="match status" value="1"/>
</dbReference>
<comment type="similarity">
    <text evidence="2 9">Belongs to the glycosyl hydrolase 28 family.</text>
</comment>
<evidence type="ECO:0000256" key="8">
    <source>
        <dbReference type="PROSITE-ProRule" id="PRU10052"/>
    </source>
</evidence>
<evidence type="ECO:0000313" key="12">
    <source>
        <dbReference type="Proteomes" id="UP000655225"/>
    </source>
</evidence>
<dbReference type="Gene3D" id="2.160.20.10">
    <property type="entry name" value="Single-stranded right-handed beta-helix, Pectin lyase-like"/>
    <property type="match status" value="1"/>
</dbReference>
<dbReference type="InterPro" id="IPR011050">
    <property type="entry name" value="Pectin_lyase_fold/virulence"/>
</dbReference>
<evidence type="ECO:0000313" key="11">
    <source>
        <dbReference type="EMBL" id="KAF8391648.1"/>
    </source>
</evidence>
<keyword evidence="7" id="KW-0961">Cell wall biogenesis/degradation</keyword>
<keyword evidence="6 9" id="KW-0326">Glycosidase</keyword>
<reference evidence="11 12" key="1">
    <citation type="submission" date="2020-04" db="EMBL/GenBank/DDBJ databases">
        <title>Plant Genome Project.</title>
        <authorList>
            <person name="Zhang R.-G."/>
        </authorList>
    </citation>
    <scope>NUCLEOTIDE SEQUENCE [LARGE SCALE GENOMIC DNA]</scope>
    <source>
        <strain evidence="11">YNK0</strain>
        <tissue evidence="11">Leaf</tissue>
    </source>
</reference>
<proteinExistence type="inferred from homology"/>
<dbReference type="PROSITE" id="PS00502">
    <property type="entry name" value="POLYGALACTURONASE"/>
    <property type="match status" value="1"/>
</dbReference>
<keyword evidence="3" id="KW-0134">Cell wall</keyword>
<keyword evidence="12" id="KW-1185">Reference proteome</keyword>